<keyword evidence="1" id="KW-0812">Transmembrane</keyword>
<keyword evidence="1" id="KW-0472">Membrane</keyword>
<evidence type="ECO:0000313" key="2">
    <source>
        <dbReference type="EMBL" id="JAT79049.1"/>
    </source>
</evidence>
<dbReference type="EMBL" id="GETE01000564">
    <property type="protein sequence ID" value="JAT79049.1"/>
    <property type="molecule type" value="Transcribed_RNA"/>
</dbReference>
<evidence type="ECO:0000256" key="1">
    <source>
        <dbReference type="SAM" id="Phobius"/>
    </source>
</evidence>
<feature type="non-terminal residue" evidence="2">
    <location>
        <position position="1"/>
    </location>
</feature>
<organism evidence="2">
    <name type="scientific">Ornithodoros brasiliensis</name>
    <name type="common">Mouro tick</name>
    <dbReference type="NCBI Taxonomy" id="888526"/>
    <lineage>
        <taxon>Eukaryota</taxon>
        <taxon>Metazoa</taxon>
        <taxon>Ecdysozoa</taxon>
        <taxon>Arthropoda</taxon>
        <taxon>Chelicerata</taxon>
        <taxon>Arachnida</taxon>
        <taxon>Acari</taxon>
        <taxon>Parasitiformes</taxon>
        <taxon>Ixodida</taxon>
        <taxon>Ixodoidea</taxon>
        <taxon>Argasidae</taxon>
        <taxon>Ornithodorinae</taxon>
        <taxon>Ornithodoros</taxon>
    </lineage>
</organism>
<dbReference type="AlphaFoldDB" id="A0A1D2AIM4"/>
<feature type="transmembrane region" description="Helical" evidence="1">
    <location>
        <begin position="12"/>
        <end position="31"/>
    </location>
</feature>
<reference evidence="2" key="1">
    <citation type="submission" date="2016-07" db="EMBL/GenBank/DDBJ databases">
        <title>Salivary Glands transcriptome analysis on engorged females of Ornithodoros brasiliensis (Acari:Argasidae).</title>
        <authorList>
            <person name="Simons S.M."/>
            <person name="Carvalho E."/>
            <person name="Junqueira-de-Azevedo I."/>
            <person name="Ho P.L."/>
            <person name="Giovanni D."/>
            <person name="Mendonca R."/>
            <person name="Onofrio V."/>
            <person name="Landulfo G."/>
            <person name="Ramirez D."/>
            <person name="Barros-Battesti D."/>
        </authorList>
    </citation>
    <scope>NUCLEOTIDE SEQUENCE</scope>
    <source>
        <strain evidence="2">Female</strain>
        <tissue evidence="2">Salivary gland</tissue>
    </source>
</reference>
<accession>A0A1D2AIM4</accession>
<keyword evidence="1" id="KW-1133">Transmembrane helix</keyword>
<proteinExistence type="predicted"/>
<protein>
    <submittedName>
        <fullName evidence="2">Uncharacterized protein</fullName>
    </submittedName>
</protein>
<sequence>LKRDTSTMSLNYISYTLVVATAFFFCCHVALTGASGDEPECGPNEVNSWCTCDAVCNEPLQTAEGVNQGAPAHLVPSGIVEEGSVSPWTSASPTAVPQRSSDLPQAFATTTAALLPFDRVP</sequence>
<name>A0A1D2AIM4_ORNBR</name>